<organism evidence="2 3">
    <name type="scientific">Muricomes intestini</name>
    <dbReference type="NCBI Taxonomy" id="1796634"/>
    <lineage>
        <taxon>Bacteria</taxon>
        <taxon>Bacillati</taxon>
        <taxon>Bacillota</taxon>
        <taxon>Clostridia</taxon>
        <taxon>Lachnospirales</taxon>
        <taxon>Lachnospiraceae</taxon>
        <taxon>Muricomes</taxon>
    </lineage>
</organism>
<feature type="domain" description="DUF4474" evidence="1">
    <location>
        <begin position="45"/>
        <end position="284"/>
    </location>
</feature>
<protein>
    <submittedName>
        <fullName evidence="2">Uncharacterized protein DUF4474</fullName>
    </submittedName>
</protein>
<reference evidence="2 3" key="1">
    <citation type="submission" date="2019-03" db="EMBL/GenBank/DDBJ databases">
        <title>Genomic Encyclopedia of Type Strains, Phase IV (KMG-IV): sequencing the most valuable type-strain genomes for metagenomic binning, comparative biology and taxonomic classification.</title>
        <authorList>
            <person name="Goeker M."/>
        </authorList>
    </citation>
    <scope>NUCLEOTIDE SEQUENCE [LARGE SCALE GENOMIC DNA]</scope>
    <source>
        <strain evidence="2 3">DSM 29489</strain>
    </source>
</reference>
<comment type="caution">
    <text evidence="2">The sequence shown here is derived from an EMBL/GenBank/DDBJ whole genome shotgun (WGS) entry which is preliminary data.</text>
</comment>
<dbReference type="OrthoDB" id="1863351at2"/>
<proteinExistence type="predicted"/>
<evidence type="ECO:0000313" key="3">
    <source>
        <dbReference type="Proteomes" id="UP000295726"/>
    </source>
</evidence>
<dbReference type="AlphaFoldDB" id="A0A4R3K2I6"/>
<dbReference type="EMBL" id="SLZZ01000023">
    <property type="protein sequence ID" value="TCS76652.1"/>
    <property type="molecule type" value="Genomic_DNA"/>
</dbReference>
<gene>
    <name evidence="2" type="ORF">EDD59_12336</name>
</gene>
<dbReference type="Proteomes" id="UP000295726">
    <property type="component" value="Unassembled WGS sequence"/>
</dbReference>
<name>A0A4R3K2I6_9FIRM</name>
<keyword evidence="3" id="KW-1185">Reference proteome</keyword>
<dbReference type="Pfam" id="PF14751">
    <property type="entry name" value="DUF4474"/>
    <property type="match status" value="1"/>
</dbReference>
<accession>A0A4R3K2I6</accession>
<sequence length="301" mass="35402">MQIVILCISVLLILLVLAILLLHHKMKKNRRRVSEMSYFEKCSLLNNLTRPFGFLYLYSKDIFTARTDAPQRKFGYGSLYDLAAPAMNMVFDFEPVYFNYHDKTWLIEFWKGQYSICTGAEVGVYHADSIVPPLLRPQTIFQAASPEEMLPIKLRLKDSDRVIFNFERPHWWLTGFVVGTPCVPEDLVLEASITFPDEDMCNAFVRCLKEIGYESNELTLYSNTVQFCLTEPKSTHDFLLDPWVQSYILWKARMLCRLYLRAVKPFDKTVDRLLYLYYVAPAVFRRILRIRPFEKKRGRRS</sequence>
<evidence type="ECO:0000313" key="2">
    <source>
        <dbReference type="EMBL" id="TCS76652.1"/>
    </source>
</evidence>
<dbReference type="InterPro" id="IPR029322">
    <property type="entry name" value="DUF4474"/>
</dbReference>
<evidence type="ECO:0000259" key="1">
    <source>
        <dbReference type="Pfam" id="PF14751"/>
    </source>
</evidence>